<keyword evidence="5 8" id="KW-0812">Transmembrane</keyword>
<keyword evidence="4" id="KW-1003">Cell membrane</keyword>
<accession>A0A2T0BSM9</accession>
<comment type="subcellular location">
    <subcellularLocation>
        <location evidence="1">Cell membrane</location>
        <topology evidence="1">Multi-pass membrane protein</topology>
    </subcellularLocation>
</comment>
<feature type="transmembrane region" description="Helical" evidence="8">
    <location>
        <begin position="261"/>
        <end position="280"/>
    </location>
</feature>
<evidence type="ECO:0000256" key="8">
    <source>
        <dbReference type="SAM" id="Phobius"/>
    </source>
</evidence>
<name>A0A2T0BSM9_9CLOT</name>
<dbReference type="RefSeq" id="WP_106007544.1">
    <property type="nucleotide sequence ID" value="NZ_JALCPJ010000027.1"/>
</dbReference>
<dbReference type="GO" id="GO:0005886">
    <property type="term" value="C:plasma membrane"/>
    <property type="evidence" value="ECO:0007669"/>
    <property type="project" value="UniProtKB-SubCell"/>
</dbReference>
<feature type="transmembrane region" description="Helical" evidence="8">
    <location>
        <begin position="70"/>
        <end position="91"/>
    </location>
</feature>
<feature type="transmembrane region" description="Helical" evidence="8">
    <location>
        <begin position="232"/>
        <end position="255"/>
    </location>
</feature>
<dbReference type="AlphaFoldDB" id="A0A2T0BSM9"/>
<comment type="similarity">
    <text evidence="2">Belongs to the auxin efflux carrier (TC 2.A.69) family.</text>
</comment>
<proteinExistence type="inferred from homology"/>
<feature type="transmembrane region" description="Helical" evidence="8">
    <location>
        <begin position="6"/>
        <end position="24"/>
    </location>
</feature>
<evidence type="ECO:0000256" key="7">
    <source>
        <dbReference type="ARBA" id="ARBA00023136"/>
    </source>
</evidence>
<evidence type="ECO:0000256" key="2">
    <source>
        <dbReference type="ARBA" id="ARBA00010145"/>
    </source>
</evidence>
<feature type="transmembrane region" description="Helical" evidence="8">
    <location>
        <begin position="171"/>
        <end position="189"/>
    </location>
</feature>
<feature type="transmembrane region" description="Helical" evidence="8">
    <location>
        <begin position="292"/>
        <end position="312"/>
    </location>
</feature>
<dbReference type="Proteomes" id="UP000237798">
    <property type="component" value="Unassembled WGS sequence"/>
</dbReference>
<keyword evidence="6 8" id="KW-1133">Transmembrane helix</keyword>
<feature type="transmembrane region" description="Helical" evidence="8">
    <location>
        <begin position="128"/>
        <end position="151"/>
    </location>
</feature>
<organism evidence="9 10">
    <name type="scientific">Clostridium luticellarii</name>
    <dbReference type="NCBI Taxonomy" id="1691940"/>
    <lineage>
        <taxon>Bacteria</taxon>
        <taxon>Bacillati</taxon>
        <taxon>Bacillota</taxon>
        <taxon>Clostridia</taxon>
        <taxon>Eubacteriales</taxon>
        <taxon>Clostridiaceae</taxon>
        <taxon>Clostridium</taxon>
    </lineage>
</organism>
<evidence type="ECO:0000256" key="5">
    <source>
        <dbReference type="ARBA" id="ARBA00022692"/>
    </source>
</evidence>
<evidence type="ECO:0000313" key="9">
    <source>
        <dbReference type="EMBL" id="PRR86842.1"/>
    </source>
</evidence>
<dbReference type="InterPro" id="IPR004776">
    <property type="entry name" value="Mem_transp_PIN-like"/>
</dbReference>
<evidence type="ECO:0000256" key="1">
    <source>
        <dbReference type="ARBA" id="ARBA00004651"/>
    </source>
</evidence>
<keyword evidence="7 8" id="KW-0472">Membrane</keyword>
<dbReference type="OrthoDB" id="9794315at2"/>
<dbReference type="Pfam" id="PF03547">
    <property type="entry name" value="Mem_trans"/>
    <property type="match status" value="1"/>
</dbReference>
<sequence>MDNLIFSFNVIMPIFLVIALGYFIKEIGLIDDRFINTAVKFNFRVGLATLLFENIYLSKLTSIINIKLMLFVFLCISGSVFLLWIIVPLFIKDKKRASAMIHTIYRGNFVLLGVPMGMYMLGKSHMGPISILLPIAIPTYNFFAVLVLAAFDERGDKNSLGSKIKYTLLEIVENPLIIASFLGIIFQLFSIKLPLFLERTVSDVASLGTPLALITLGAQLEFKSVRENLKYSLIATAGRLVVIPFIVVTLAFLLGFRKYDLGAVFILFSAPSAVSCYIMAKEMNSDYKLTGDVVILTTFFSMFTIFIGIFLLKSLSLF</sequence>
<evidence type="ECO:0000256" key="6">
    <source>
        <dbReference type="ARBA" id="ARBA00022989"/>
    </source>
</evidence>
<dbReference type="EMBL" id="PVXP01000001">
    <property type="protein sequence ID" value="PRR86842.1"/>
    <property type="molecule type" value="Genomic_DNA"/>
</dbReference>
<dbReference type="PANTHER" id="PTHR36838:SF4">
    <property type="entry name" value="AUXIN EFFLUX CARRIER FAMILY PROTEIN"/>
    <property type="match status" value="1"/>
</dbReference>
<feature type="transmembrane region" description="Helical" evidence="8">
    <location>
        <begin position="103"/>
        <end position="122"/>
    </location>
</feature>
<evidence type="ECO:0000313" key="10">
    <source>
        <dbReference type="Proteomes" id="UP000237798"/>
    </source>
</evidence>
<dbReference type="PANTHER" id="PTHR36838">
    <property type="entry name" value="AUXIN EFFLUX CARRIER FAMILY PROTEIN"/>
    <property type="match status" value="1"/>
</dbReference>
<dbReference type="InterPro" id="IPR038770">
    <property type="entry name" value="Na+/solute_symporter_sf"/>
</dbReference>
<keyword evidence="10" id="KW-1185">Reference proteome</keyword>
<reference evidence="9 10" key="1">
    <citation type="submission" date="2018-03" db="EMBL/GenBank/DDBJ databases">
        <title>Genome sequence of Clostridium luticellarii DSM 29923.</title>
        <authorList>
            <person name="Poehlein A."/>
            <person name="Daniel R."/>
        </authorList>
    </citation>
    <scope>NUCLEOTIDE SEQUENCE [LARGE SCALE GENOMIC DNA]</scope>
    <source>
        <strain evidence="9 10">DSM 29923</strain>
    </source>
</reference>
<gene>
    <name evidence="9" type="ORF">CLLU_00080</name>
</gene>
<evidence type="ECO:0000256" key="4">
    <source>
        <dbReference type="ARBA" id="ARBA00022475"/>
    </source>
</evidence>
<protein>
    <submittedName>
        <fullName evidence="9">Membrane transport protein</fullName>
    </submittedName>
</protein>
<keyword evidence="3" id="KW-0813">Transport</keyword>
<comment type="caution">
    <text evidence="9">The sequence shown here is derived from an EMBL/GenBank/DDBJ whole genome shotgun (WGS) entry which is preliminary data.</text>
</comment>
<dbReference type="Gene3D" id="1.20.1530.20">
    <property type="match status" value="1"/>
</dbReference>
<dbReference type="GO" id="GO:0055085">
    <property type="term" value="P:transmembrane transport"/>
    <property type="evidence" value="ECO:0007669"/>
    <property type="project" value="InterPro"/>
</dbReference>
<evidence type="ECO:0000256" key="3">
    <source>
        <dbReference type="ARBA" id="ARBA00022448"/>
    </source>
</evidence>